<gene>
    <name evidence="2" type="ORF">AAY24_10925</name>
</gene>
<keyword evidence="2" id="KW-0378">Hydrolase</keyword>
<sequence>MGDTAGSQRLKLLSYNIQAGIDTQRYRQYLTQSWKQVLPHRDRQVNLDRIAGVIHGYDVVGLQEVDSGSLRSGFVDQTEYLANQAAFPYWYKQVNRSLGKLAQNSNGLLSRVRPSEITEHKLPGLPGRGVIVSNFGGPAGLTVCIVHLALGRRARMRQVAFIRELVAGLPHVVVMGDLNFGCDSQEMRFLTGNSGLIQPACHMNTFPSWRPIRKIDHILVSDSLQVENAKVVEYPLSDHLPIGIDVIIPSGMRLAA</sequence>
<dbReference type="AlphaFoldDB" id="A0A0F7JWB5"/>
<dbReference type="Pfam" id="PF03372">
    <property type="entry name" value="Exo_endo_phos"/>
    <property type="match status" value="1"/>
</dbReference>
<keyword evidence="2" id="KW-0540">Nuclease</keyword>
<dbReference type="GO" id="GO:0004519">
    <property type="term" value="F:endonuclease activity"/>
    <property type="evidence" value="ECO:0007669"/>
    <property type="project" value="UniProtKB-KW"/>
</dbReference>
<accession>A0A0F7JWB5</accession>
<dbReference type="GO" id="GO:0016020">
    <property type="term" value="C:membrane"/>
    <property type="evidence" value="ECO:0007669"/>
    <property type="project" value="GOC"/>
</dbReference>
<feature type="domain" description="Endonuclease/exonuclease/phosphatase" evidence="1">
    <location>
        <begin position="13"/>
        <end position="239"/>
    </location>
</feature>
<protein>
    <submittedName>
        <fullName evidence="2">Endonuclease</fullName>
    </submittedName>
</protein>
<dbReference type="Gene3D" id="3.60.10.10">
    <property type="entry name" value="Endonuclease/exonuclease/phosphatase"/>
    <property type="match status" value="1"/>
</dbReference>
<dbReference type="Proteomes" id="UP000034410">
    <property type="component" value="Chromosome"/>
</dbReference>
<evidence type="ECO:0000313" key="3">
    <source>
        <dbReference type="Proteomes" id="UP000034410"/>
    </source>
</evidence>
<name>A0A0F7JWB5_9GAMM</name>
<organism evidence="2 3">
    <name type="scientific">Sedimenticola thiotaurini</name>
    <dbReference type="NCBI Taxonomy" id="1543721"/>
    <lineage>
        <taxon>Bacteria</taxon>
        <taxon>Pseudomonadati</taxon>
        <taxon>Pseudomonadota</taxon>
        <taxon>Gammaproteobacteria</taxon>
        <taxon>Chromatiales</taxon>
        <taxon>Sedimenticolaceae</taxon>
        <taxon>Sedimenticola</taxon>
    </lineage>
</organism>
<dbReference type="PANTHER" id="PTHR14859">
    <property type="entry name" value="CALCOFLUOR WHITE HYPERSENSITIVE PROTEIN PRECURSOR"/>
    <property type="match status" value="1"/>
</dbReference>
<dbReference type="KEGG" id="seds:AAY24_10925"/>
<dbReference type="InterPro" id="IPR036691">
    <property type="entry name" value="Endo/exonu/phosph_ase_sf"/>
</dbReference>
<dbReference type="PANTHER" id="PTHR14859:SF15">
    <property type="entry name" value="ENDONUCLEASE_EXONUCLEASE_PHOSPHATASE DOMAIN-CONTAINING PROTEIN"/>
    <property type="match status" value="1"/>
</dbReference>
<dbReference type="RefSeq" id="WP_046859706.1">
    <property type="nucleotide sequence ID" value="NZ_CP011412.1"/>
</dbReference>
<dbReference type="GO" id="GO:0006506">
    <property type="term" value="P:GPI anchor biosynthetic process"/>
    <property type="evidence" value="ECO:0007669"/>
    <property type="project" value="TreeGrafter"/>
</dbReference>
<proteinExistence type="predicted"/>
<reference evidence="2 3" key="1">
    <citation type="journal article" date="2015" name="Genome Announc.">
        <title>Complete Genome Sequence of Sedimenticola thiotaurini Strain SIP-G1, a Polyphosphate- and Polyhydroxyalkanoate-Accumulating Sulfur-Oxidizing Gammaproteobacterium Isolated from Salt Marsh Sediments.</title>
        <authorList>
            <person name="Flood B.E."/>
            <person name="Jones D.S."/>
            <person name="Bailey J.V."/>
        </authorList>
    </citation>
    <scope>NUCLEOTIDE SEQUENCE [LARGE SCALE GENOMIC DNA]</scope>
    <source>
        <strain evidence="2 3">SIP-G1</strain>
    </source>
</reference>
<dbReference type="OrthoDB" id="5293344at2"/>
<keyword evidence="2" id="KW-0255">Endonuclease</keyword>
<evidence type="ECO:0000313" key="2">
    <source>
        <dbReference type="EMBL" id="AKH20776.1"/>
    </source>
</evidence>
<dbReference type="InterPro" id="IPR005135">
    <property type="entry name" value="Endo/exonuclease/phosphatase"/>
</dbReference>
<keyword evidence="3" id="KW-1185">Reference proteome</keyword>
<dbReference type="InterPro" id="IPR051916">
    <property type="entry name" value="GPI-anchor_lipid_remodeler"/>
</dbReference>
<dbReference type="SUPFAM" id="SSF56219">
    <property type="entry name" value="DNase I-like"/>
    <property type="match status" value="1"/>
</dbReference>
<dbReference type="EMBL" id="CP011412">
    <property type="protein sequence ID" value="AKH20776.1"/>
    <property type="molecule type" value="Genomic_DNA"/>
</dbReference>
<evidence type="ECO:0000259" key="1">
    <source>
        <dbReference type="Pfam" id="PF03372"/>
    </source>
</evidence>